<name>A0A841EER3_9BACT</name>
<dbReference type="AlphaFoldDB" id="A0A841EER3"/>
<dbReference type="Pfam" id="PF06835">
    <property type="entry name" value="LptC"/>
    <property type="match status" value="1"/>
</dbReference>
<dbReference type="GO" id="GO:0005886">
    <property type="term" value="C:plasma membrane"/>
    <property type="evidence" value="ECO:0007669"/>
    <property type="project" value="InterPro"/>
</dbReference>
<keyword evidence="1" id="KW-0812">Transmembrane</keyword>
<evidence type="ECO:0000313" key="3">
    <source>
        <dbReference type="Proteomes" id="UP000524404"/>
    </source>
</evidence>
<accession>A0A841EER3</accession>
<reference evidence="2 3" key="1">
    <citation type="submission" date="2020-08" db="EMBL/GenBank/DDBJ databases">
        <title>Functional genomics of gut bacteria from endangered species of beetles.</title>
        <authorList>
            <person name="Carlos-Shanley C."/>
        </authorList>
    </citation>
    <scope>NUCLEOTIDE SEQUENCE [LARGE SCALE GENOMIC DNA]</scope>
    <source>
        <strain evidence="2 3">S00070</strain>
    </source>
</reference>
<keyword evidence="3" id="KW-1185">Reference proteome</keyword>
<gene>
    <name evidence="2" type="ORF">HNP25_000372</name>
</gene>
<dbReference type="InterPro" id="IPR010664">
    <property type="entry name" value="LipoPS_assembly_LptC-rel"/>
</dbReference>
<keyword evidence="1" id="KW-0472">Membrane</keyword>
<evidence type="ECO:0000313" key="2">
    <source>
        <dbReference type="EMBL" id="MBB6001732.1"/>
    </source>
</evidence>
<proteinExistence type="predicted"/>
<evidence type="ECO:0000256" key="1">
    <source>
        <dbReference type="SAM" id="Phobius"/>
    </source>
</evidence>
<dbReference type="NCBIfam" id="TIGR04409">
    <property type="entry name" value="LptC_YrbK"/>
    <property type="match status" value="1"/>
</dbReference>
<keyword evidence="1" id="KW-1133">Transmembrane helix</keyword>
<protein>
    <submittedName>
        <fullName evidence="2">LPS export ABC transporter protein LptC</fullName>
    </submittedName>
</protein>
<comment type="caution">
    <text evidence="2">The sequence shown here is derived from an EMBL/GenBank/DDBJ whole genome shotgun (WGS) entry which is preliminary data.</text>
</comment>
<organism evidence="2 3">
    <name type="scientific">Arcicella rosea</name>
    <dbReference type="NCBI Taxonomy" id="502909"/>
    <lineage>
        <taxon>Bacteria</taxon>
        <taxon>Pseudomonadati</taxon>
        <taxon>Bacteroidota</taxon>
        <taxon>Cytophagia</taxon>
        <taxon>Cytophagales</taxon>
        <taxon>Flectobacillaceae</taxon>
        <taxon>Arcicella</taxon>
    </lineage>
</organism>
<dbReference type="Proteomes" id="UP000524404">
    <property type="component" value="Unassembled WGS sequence"/>
</dbReference>
<feature type="transmembrane region" description="Helical" evidence="1">
    <location>
        <begin position="20"/>
        <end position="41"/>
    </location>
</feature>
<dbReference type="InterPro" id="IPR026265">
    <property type="entry name" value="LptC"/>
</dbReference>
<dbReference type="EMBL" id="JACHKT010000002">
    <property type="protein sequence ID" value="MBB6001732.1"/>
    <property type="molecule type" value="Genomic_DNA"/>
</dbReference>
<sequence>MNQFKIYSKQLTNLTTPLRVVKLVLRPIFGLIIPFFLLIACKEEKKVIAKKAYNGPLSEIYGVNMTYSDSARLVVRMSTESQLTMPNEDKVYPHEVRVFFFDKLGNNTTTLRSDSARFIRMKNVYHIMGRVLINNQIKHETLATDELYWNPDTKKIYTEKPVDVKTPEQILHGIGMDSNQDFTEYTLRKVTGVVNVKSLP</sequence>
<dbReference type="Gene3D" id="2.60.450.10">
    <property type="entry name" value="Lipopolysaccharide (LPS) transport protein A like domain"/>
    <property type="match status" value="1"/>
</dbReference>
<dbReference type="GO" id="GO:0015221">
    <property type="term" value="F:lipopolysaccharide transmembrane transporter activity"/>
    <property type="evidence" value="ECO:0007669"/>
    <property type="project" value="InterPro"/>
</dbReference>
<dbReference type="RefSeq" id="WP_184129375.1">
    <property type="nucleotide sequence ID" value="NZ_JACHKT010000002.1"/>
</dbReference>